<dbReference type="InterPro" id="IPR004942">
    <property type="entry name" value="Roadblock/LAMTOR2_dom"/>
</dbReference>
<dbReference type="EMBL" id="FWWU01000009">
    <property type="protein sequence ID" value="SMB95881.1"/>
    <property type="molecule type" value="Genomic_DNA"/>
</dbReference>
<evidence type="ECO:0000259" key="1">
    <source>
        <dbReference type="SMART" id="SM00960"/>
    </source>
</evidence>
<dbReference type="OrthoDB" id="74211at2"/>
<reference evidence="2 3" key="1">
    <citation type="submission" date="2017-04" db="EMBL/GenBank/DDBJ databases">
        <authorList>
            <person name="Afonso C.L."/>
            <person name="Miller P.J."/>
            <person name="Scott M.A."/>
            <person name="Spackman E."/>
            <person name="Goraichik I."/>
            <person name="Dimitrov K.M."/>
            <person name="Suarez D.L."/>
            <person name="Swayne D.E."/>
        </authorList>
    </citation>
    <scope>NUCLEOTIDE SEQUENCE [LARGE SCALE GENOMIC DNA]</scope>
    <source>
        <strain evidence="2 3">KR-140</strain>
    </source>
</reference>
<feature type="domain" description="Roadblock/LAMTOR2" evidence="1">
    <location>
        <begin position="133"/>
        <end position="212"/>
    </location>
</feature>
<dbReference type="AlphaFoldDB" id="A0A1W1VS20"/>
<dbReference type="SMART" id="SM00960">
    <property type="entry name" value="Robl_LC7"/>
    <property type="match status" value="1"/>
</dbReference>
<protein>
    <recommendedName>
        <fullName evidence="1">Roadblock/LAMTOR2 domain-containing protein</fullName>
    </recommendedName>
</protein>
<proteinExistence type="predicted"/>
<sequence length="232" mass="24634">MTNATNAVYSLIVRALSGIVSERAAETMLRAALGEQGLTPEGVNAQDMQRVLSGPLLARVSNVLPPARARSELRGLAARLQAQYPKAPTLFLEPAAAWEDPGDLSADDFEFDDPEYTSVPTERRYALGSPDGQQALIQDLGRIQGVQGILVCRANGEVLREKALSGVGNLGSVIAATAMLFQKRALTLMSADMGQQTVCMRPVGSYCVAVVAGPGVNIGRLLSELQQIREAA</sequence>
<dbReference type="SUPFAM" id="SSF103196">
    <property type="entry name" value="Roadblock/LC7 domain"/>
    <property type="match status" value="1"/>
</dbReference>
<accession>A0A1W1VS20</accession>
<dbReference type="RefSeq" id="WP_084050463.1">
    <property type="nucleotide sequence ID" value="NZ_FWWU01000009.1"/>
</dbReference>
<dbReference type="Proteomes" id="UP000192582">
    <property type="component" value="Unassembled WGS sequence"/>
</dbReference>
<keyword evidence="3" id="KW-1185">Reference proteome</keyword>
<gene>
    <name evidence="2" type="ORF">SAMN00790413_03046</name>
</gene>
<evidence type="ECO:0000313" key="2">
    <source>
        <dbReference type="EMBL" id="SMB95881.1"/>
    </source>
</evidence>
<name>A0A1W1VS20_9DEIO</name>
<dbReference type="STRING" id="695939.SAMN00790413_03046"/>
<evidence type="ECO:0000313" key="3">
    <source>
        <dbReference type="Proteomes" id="UP000192582"/>
    </source>
</evidence>
<organism evidence="2 3">
    <name type="scientific">Deinococcus hopiensis KR-140</name>
    <dbReference type="NCBI Taxonomy" id="695939"/>
    <lineage>
        <taxon>Bacteria</taxon>
        <taxon>Thermotogati</taxon>
        <taxon>Deinococcota</taxon>
        <taxon>Deinococci</taxon>
        <taxon>Deinococcales</taxon>
        <taxon>Deinococcaceae</taxon>
        <taxon>Deinococcus</taxon>
    </lineage>
</organism>